<dbReference type="GO" id="GO:0016791">
    <property type="term" value="F:phosphatase activity"/>
    <property type="evidence" value="ECO:0007669"/>
    <property type="project" value="TreeGrafter"/>
</dbReference>
<evidence type="ECO:0000313" key="1">
    <source>
        <dbReference type="EMBL" id="MBB6511304.1"/>
    </source>
</evidence>
<gene>
    <name evidence="1" type="ORF">GGQ92_000071</name>
</gene>
<dbReference type="SFLD" id="SFLDG01140">
    <property type="entry name" value="C2.B:_Phosphomannomutase_and_P"/>
    <property type="match status" value="1"/>
</dbReference>
<sequence length="257" mass="29032">MGDKIVFLDIDGTLLDHNKNIPASAKQAINKLKANGVTVAISTGRAPFMFQEILDELDIHSYVSINGQYVVHENKVIYANPIEMDQLERLTAFSTDKQHPVIYQSASDMKSNVADHPHIKTGMNSLKREFPLQESNYYKHLPIYQVLLFNEQEEQTIYEKEFPSLRFVRWHQFSCDVMPVNGSKANGIEQFIKNSDFELEDTYAFGDGLNDLEMLQKVQVGVAMGNSVPEVKEIADYVTEDVAEDGLAKGLEKIGLI</sequence>
<accession>A0A841RK08</accession>
<evidence type="ECO:0008006" key="3">
    <source>
        <dbReference type="Google" id="ProtNLM"/>
    </source>
</evidence>
<dbReference type="Proteomes" id="UP000572212">
    <property type="component" value="Unassembled WGS sequence"/>
</dbReference>
<dbReference type="GO" id="GO:0000287">
    <property type="term" value="F:magnesium ion binding"/>
    <property type="evidence" value="ECO:0007669"/>
    <property type="project" value="TreeGrafter"/>
</dbReference>
<dbReference type="NCBIfam" id="TIGR00099">
    <property type="entry name" value="Cof-subfamily"/>
    <property type="match status" value="1"/>
</dbReference>
<dbReference type="EMBL" id="JACHON010000001">
    <property type="protein sequence ID" value="MBB6511304.1"/>
    <property type="molecule type" value="Genomic_DNA"/>
</dbReference>
<dbReference type="NCBIfam" id="TIGR01484">
    <property type="entry name" value="HAD-SF-IIB"/>
    <property type="match status" value="1"/>
</dbReference>
<dbReference type="PANTHER" id="PTHR10000">
    <property type="entry name" value="PHOSPHOSERINE PHOSPHATASE"/>
    <property type="match status" value="1"/>
</dbReference>
<dbReference type="Gene3D" id="3.40.50.1000">
    <property type="entry name" value="HAD superfamily/HAD-like"/>
    <property type="match status" value="1"/>
</dbReference>
<dbReference type="SUPFAM" id="SSF56784">
    <property type="entry name" value="HAD-like"/>
    <property type="match status" value="1"/>
</dbReference>
<name>A0A841RK08_9BACI</name>
<dbReference type="InterPro" id="IPR006379">
    <property type="entry name" value="HAD-SF_hydro_IIB"/>
</dbReference>
<proteinExistence type="predicted"/>
<dbReference type="InterPro" id="IPR023214">
    <property type="entry name" value="HAD_sf"/>
</dbReference>
<dbReference type="SFLD" id="SFLDG01144">
    <property type="entry name" value="C2.B.4:_PGP_Like"/>
    <property type="match status" value="1"/>
</dbReference>
<comment type="caution">
    <text evidence="1">The sequence shown here is derived from an EMBL/GenBank/DDBJ whole genome shotgun (WGS) entry which is preliminary data.</text>
</comment>
<keyword evidence="2" id="KW-1185">Reference proteome</keyword>
<dbReference type="GO" id="GO:0005829">
    <property type="term" value="C:cytosol"/>
    <property type="evidence" value="ECO:0007669"/>
    <property type="project" value="TreeGrafter"/>
</dbReference>
<dbReference type="InterPro" id="IPR000150">
    <property type="entry name" value="Cof"/>
</dbReference>
<dbReference type="AlphaFoldDB" id="A0A841RK08"/>
<dbReference type="PANTHER" id="PTHR10000:SF25">
    <property type="entry name" value="PHOSPHATASE YKRA-RELATED"/>
    <property type="match status" value="1"/>
</dbReference>
<organism evidence="1 2">
    <name type="scientific">Gracilibacillus halotolerans</name>
    <dbReference type="NCBI Taxonomy" id="74386"/>
    <lineage>
        <taxon>Bacteria</taxon>
        <taxon>Bacillati</taxon>
        <taxon>Bacillota</taxon>
        <taxon>Bacilli</taxon>
        <taxon>Bacillales</taxon>
        <taxon>Bacillaceae</taxon>
        <taxon>Gracilibacillus</taxon>
    </lineage>
</organism>
<dbReference type="Pfam" id="PF08282">
    <property type="entry name" value="Hydrolase_3"/>
    <property type="match status" value="1"/>
</dbReference>
<reference evidence="1 2" key="1">
    <citation type="submission" date="2020-08" db="EMBL/GenBank/DDBJ databases">
        <title>Genomic Encyclopedia of Type Strains, Phase IV (KMG-IV): sequencing the most valuable type-strain genomes for metagenomic binning, comparative biology and taxonomic classification.</title>
        <authorList>
            <person name="Goeker M."/>
        </authorList>
    </citation>
    <scope>NUCLEOTIDE SEQUENCE [LARGE SCALE GENOMIC DNA]</scope>
    <source>
        <strain evidence="1 2">DSM 11805</strain>
    </source>
</reference>
<dbReference type="PROSITE" id="PS01229">
    <property type="entry name" value="COF_2"/>
    <property type="match status" value="1"/>
</dbReference>
<dbReference type="SFLD" id="SFLDS00003">
    <property type="entry name" value="Haloacid_Dehalogenase"/>
    <property type="match status" value="1"/>
</dbReference>
<dbReference type="CDD" id="cd07517">
    <property type="entry name" value="HAD_HPP"/>
    <property type="match status" value="1"/>
</dbReference>
<evidence type="ECO:0000313" key="2">
    <source>
        <dbReference type="Proteomes" id="UP000572212"/>
    </source>
</evidence>
<protein>
    <recommendedName>
        <fullName evidence="3">Cof-type HAD-IIB family hydrolase</fullName>
    </recommendedName>
</protein>
<dbReference type="RefSeq" id="WP_184243390.1">
    <property type="nucleotide sequence ID" value="NZ_BAAACU010000020.1"/>
</dbReference>
<dbReference type="InterPro" id="IPR036412">
    <property type="entry name" value="HAD-like_sf"/>
</dbReference>
<dbReference type="Gene3D" id="3.30.1240.10">
    <property type="match status" value="1"/>
</dbReference>